<dbReference type="PIRSF" id="PIRSF003095">
    <property type="entry name" value="Trigger_factor"/>
    <property type="match status" value="1"/>
</dbReference>
<dbReference type="Pfam" id="PF05697">
    <property type="entry name" value="Trigger_N"/>
    <property type="match status" value="1"/>
</dbReference>
<keyword evidence="8" id="KW-0413">Isomerase</keyword>
<dbReference type="RefSeq" id="WP_344786951.1">
    <property type="nucleotide sequence ID" value="NZ_BAABCA010000002.1"/>
</dbReference>
<dbReference type="SUPFAM" id="SSF102735">
    <property type="entry name" value="Trigger factor ribosome-binding domain"/>
    <property type="match status" value="1"/>
</dbReference>
<dbReference type="InterPro" id="IPR036611">
    <property type="entry name" value="Trigger_fac_ribosome-bd_sf"/>
</dbReference>
<feature type="domain" description="Trigger factor C-terminal" evidence="11">
    <location>
        <begin position="268"/>
        <end position="395"/>
    </location>
</feature>
<accession>A0ABP8C3R9</accession>
<dbReference type="PANTHER" id="PTHR30560:SF3">
    <property type="entry name" value="TRIGGER FACTOR-LIKE PROTEIN TIG, CHLOROPLASTIC"/>
    <property type="match status" value="1"/>
</dbReference>
<dbReference type="InterPro" id="IPR027304">
    <property type="entry name" value="Trigger_fact/SurA_dom_sf"/>
</dbReference>
<dbReference type="SUPFAM" id="SSF109998">
    <property type="entry name" value="Triger factor/SurA peptide-binding domain-like"/>
    <property type="match status" value="1"/>
</dbReference>
<evidence type="ECO:0000256" key="2">
    <source>
        <dbReference type="ARBA" id="ARBA00004496"/>
    </source>
</evidence>
<dbReference type="Proteomes" id="UP001501496">
    <property type="component" value="Unassembled WGS sequence"/>
</dbReference>
<protein>
    <recommendedName>
        <fullName evidence="5">Trigger factor</fullName>
        <ecNumber evidence="4">5.2.1.8</ecNumber>
    </recommendedName>
    <alternativeName>
        <fullName evidence="9">PPIase</fullName>
    </alternativeName>
</protein>
<dbReference type="InterPro" id="IPR005215">
    <property type="entry name" value="Trig_fac"/>
</dbReference>
<evidence type="ECO:0000256" key="5">
    <source>
        <dbReference type="ARBA" id="ARBA00016902"/>
    </source>
</evidence>
<comment type="catalytic activity">
    <reaction evidence="1">
        <text>[protein]-peptidylproline (omega=180) = [protein]-peptidylproline (omega=0)</text>
        <dbReference type="Rhea" id="RHEA:16237"/>
        <dbReference type="Rhea" id="RHEA-COMP:10747"/>
        <dbReference type="Rhea" id="RHEA-COMP:10748"/>
        <dbReference type="ChEBI" id="CHEBI:83833"/>
        <dbReference type="ChEBI" id="CHEBI:83834"/>
        <dbReference type="EC" id="5.2.1.8"/>
    </reaction>
</comment>
<evidence type="ECO:0000256" key="3">
    <source>
        <dbReference type="ARBA" id="ARBA00005464"/>
    </source>
</evidence>
<dbReference type="InterPro" id="IPR008880">
    <property type="entry name" value="Trigger_fac_C"/>
</dbReference>
<dbReference type="PANTHER" id="PTHR30560">
    <property type="entry name" value="TRIGGER FACTOR CHAPERONE AND PEPTIDYL-PROLYL CIS/TRANS ISOMERASE"/>
    <property type="match status" value="1"/>
</dbReference>
<comment type="subcellular location">
    <subcellularLocation>
        <location evidence="2">Cytoplasm</location>
    </subcellularLocation>
</comment>
<reference evidence="13" key="1">
    <citation type="journal article" date="2019" name="Int. J. Syst. Evol. Microbiol.">
        <title>The Global Catalogue of Microorganisms (GCM) 10K type strain sequencing project: providing services to taxonomists for standard genome sequencing and annotation.</title>
        <authorList>
            <consortium name="The Broad Institute Genomics Platform"/>
            <consortium name="The Broad Institute Genome Sequencing Center for Infectious Disease"/>
            <person name="Wu L."/>
            <person name="Ma J."/>
        </authorList>
    </citation>
    <scope>NUCLEOTIDE SEQUENCE [LARGE SCALE GENOMIC DNA]</scope>
    <source>
        <strain evidence="13">JCM 17630</strain>
    </source>
</reference>
<dbReference type="EC" id="5.2.1.8" evidence="4"/>
<proteinExistence type="inferred from homology"/>
<keyword evidence="6" id="KW-0697">Rotamase</keyword>
<sequence>MNITRENVDALNAVVKVDIAKEDYSDKVEKILTDYRKTANIPGFRKGHVPMGMVKKQYGKAVLVDEVNKLLQDALNKYLTEEKLDVLGQPLPKDQDLDWDSDNFSFEFELGLAPEFEVNLKGKKAIDQYNIVADDKMIDEQIERIQKQYGKLVSQDAVEADSEITGTYTNEEKEVNNTTTITLDKFKGKATAKQFVGAKVGDVIVLKTKGLFDDEHDLMDALKLGHDEVHDLDIEVSFTISEINKRELADLDQELFDKLFGKDGGVNSVTELKAKIKEDAEKQFVQQADQKLLNDVTEYLVENTKFDLPAEFLTKWMQTSGEKQIDAEQAKEEYEKSEKSLRYQLIEGKLISENNIQVTMDDIKGHAREMIKAQMAQFGQMNPSDKELDDIAARVLSNQEEARRISEQLISQKLISLYKEKANLKVKELTYEKFVKEVYGDK</sequence>
<evidence type="ECO:0000259" key="10">
    <source>
        <dbReference type="Pfam" id="PF05697"/>
    </source>
</evidence>
<dbReference type="Pfam" id="PF05698">
    <property type="entry name" value="Trigger_C"/>
    <property type="match status" value="1"/>
</dbReference>
<comment type="similarity">
    <text evidence="3">Belongs to the FKBP-type PPIase family. Tig subfamily.</text>
</comment>
<evidence type="ECO:0000256" key="9">
    <source>
        <dbReference type="ARBA" id="ARBA00029986"/>
    </source>
</evidence>
<feature type="domain" description="Trigger factor ribosome-binding bacterial" evidence="10">
    <location>
        <begin position="1"/>
        <end position="145"/>
    </location>
</feature>
<evidence type="ECO:0000313" key="12">
    <source>
        <dbReference type="EMBL" id="GAA4233149.1"/>
    </source>
</evidence>
<dbReference type="InterPro" id="IPR008881">
    <property type="entry name" value="Trigger_fac_ribosome-bd_bac"/>
</dbReference>
<evidence type="ECO:0000256" key="6">
    <source>
        <dbReference type="ARBA" id="ARBA00023110"/>
    </source>
</evidence>
<dbReference type="Gene3D" id="1.10.3120.10">
    <property type="entry name" value="Trigger factor, C-terminal domain"/>
    <property type="match status" value="1"/>
</dbReference>
<gene>
    <name evidence="12" type="ORF">GCM10022291_09510</name>
</gene>
<evidence type="ECO:0000256" key="8">
    <source>
        <dbReference type="ARBA" id="ARBA00023235"/>
    </source>
</evidence>
<keyword evidence="7" id="KW-0143">Chaperone</keyword>
<evidence type="ECO:0000256" key="4">
    <source>
        <dbReference type="ARBA" id="ARBA00013194"/>
    </source>
</evidence>
<name>A0ABP8C3R9_9FLAO</name>
<keyword evidence="13" id="KW-1185">Reference proteome</keyword>
<evidence type="ECO:0000259" key="11">
    <source>
        <dbReference type="Pfam" id="PF05698"/>
    </source>
</evidence>
<dbReference type="EMBL" id="BAABCA010000002">
    <property type="protein sequence ID" value="GAA4233149.1"/>
    <property type="molecule type" value="Genomic_DNA"/>
</dbReference>
<organism evidence="12 13">
    <name type="scientific">Postechiella marina</name>
    <dbReference type="NCBI Taxonomy" id="943941"/>
    <lineage>
        <taxon>Bacteria</taxon>
        <taxon>Pseudomonadati</taxon>
        <taxon>Bacteroidota</taxon>
        <taxon>Flavobacteriia</taxon>
        <taxon>Flavobacteriales</taxon>
        <taxon>Flavobacteriaceae</taxon>
        <taxon>Postechiella</taxon>
    </lineage>
</organism>
<evidence type="ECO:0000313" key="13">
    <source>
        <dbReference type="Proteomes" id="UP001501496"/>
    </source>
</evidence>
<evidence type="ECO:0000256" key="1">
    <source>
        <dbReference type="ARBA" id="ARBA00000971"/>
    </source>
</evidence>
<dbReference type="InterPro" id="IPR037041">
    <property type="entry name" value="Trigger_fac_C_sf"/>
</dbReference>
<dbReference type="Gene3D" id="3.30.70.1050">
    <property type="entry name" value="Trigger factor ribosome-binding domain"/>
    <property type="match status" value="1"/>
</dbReference>
<comment type="caution">
    <text evidence="12">The sequence shown here is derived from an EMBL/GenBank/DDBJ whole genome shotgun (WGS) entry which is preliminary data.</text>
</comment>
<evidence type="ECO:0000256" key="7">
    <source>
        <dbReference type="ARBA" id="ARBA00023186"/>
    </source>
</evidence>
<dbReference type="NCBIfam" id="TIGR00115">
    <property type="entry name" value="tig"/>
    <property type="match status" value="1"/>
</dbReference>